<protein>
    <submittedName>
        <fullName evidence="12">Glycosyltransferase family 39 protein</fullName>
        <ecNumber evidence="12">2.4.-.-</ecNumber>
    </submittedName>
</protein>
<keyword evidence="9 10" id="KW-0472">Membrane</keyword>
<dbReference type="EMBL" id="JBHTCF010000006">
    <property type="protein sequence ID" value="MFC7305758.1"/>
    <property type="molecule type" value="Genomic_DNA"/>
</dbReference>
<dbReference type="InterPro" id="IPR007315">
    <property type="entry name" value="PIG-V/Gpi18"/>
</dbReference>
<keyword evidence="13" id="KW-1185">Reference proteome</keyword>
<feature type="transmembrane region" description="Helical" evidence="10">
    <location>
        <begin position="322"/>
        <end position="340"/>
    </location>
</feature>
<evidence type="ECO:0000313" key="13">
    <source>
        <dbReference type="Proteomes" id="UP001596523"/>
    </source>
</evidence>
<evidence type="ECO:0000256" key="9">
    <source>
        <dbReference type="ARBA" id="ARBA00023136"/>
    </source>
</evidence>
<keyword evidence="3" id="KW-0337">GPI-anchor biosynthesis</keyword>
<dbReference type="RefSeq" id="WP_381831130.1">
    <property type="nucleotide sequence ID" value="NZ_JBHTCF010000006.1"/>
</dbReference>
<dbReference type="EC" id="2.4.-.-" evidence="12"/>
<evidence type="ECO:0000259" key="11">
    <source>
        <dbReference type="Pfam" id="PF13231"/>
    </source>
</evidence>
<evidence type="ECO:0000313" key="12">
    <source>
        <dbReference type="EMBL" id="MFC7305758.1"/>
    </source>
</evidence>
<comment type="subcellular location">
    <subcellularLocation>
        <location evidence="1">Endoplasmic reticulum membrane</location>
        <topology evidence="1">Multi-pass membrane protein</topology>
    </subcellularLocation>
</comment>
<feature type="transmembrane region" description="Helical" evidence="10">
    <location>
        <begin position="233"/>
        <end position="254"/>
    </location>
</feature>
<evidence type="ECO:0000256" key="2">
    <source>
        <dbReference type="ARBA" id="ARBA00004687"/>
    </source>
</evidence>
<feature type="transmembrane region" description="Helical" evidence="10">
    <location>
        <begin position="152"/>
        <end position="171"/>
    </location>
</feature>
<accession>A0ABW2JIT9</accession>
<dbReference type="Pfam" id="PF13231">
    <property type="entry name" value="PMT_2"/>
    <property type="match status" value="1"/>
</dbReference>
<keyword evidence="8 10" id="KW-1133">Transmembrane helix</keyword>
<evidence type="ECO:0000256" key="3">
    <source>
        <dbReference type="ARBA" id="ARBA00022502"/>
    </source>
</evidence>
<dbReference type="PANTHER" id="PTHR12468:SF2">
    <property type="entry name" value="GPI MANNOSYLTRANSFERASE 2"/>
    <property type="match status" value="1"/>
</dbReference>
<dbReference type="Proteomes" id="UP001596523">
    <property type="component" value="Unassembled WGS sequence"/>
</dbReference>
<feature type="transmembrane region" description="Helical" evidence="10">
    <location>
        <begin position="374"/>
        <end position="394"/>
    </location>
</feature>
<evidence type="ECO:0000256" key="7">
    <source>
        <dbReference type="ARBA" id="ARBA00022824"/>
    </source>
</evidence>
<evidence type="ECO:0000256" key="4">
    <source>
        <dbReference type="ARBA" id="ARBA00022676"/>
    </source>
</evidence>
<reference evidence="13" key="1">
    <citation type="journal article" date="2019" name="Int. J. Syst. Evol. Microbiol.">
        <title>The Global Catalogue of Microorganisms (GCM) 10K type strain sequencing project: providing services to taxonomists for standard genome sequencing and annotation.</title>
        <authorList>
            <consortium name="The Broad Institute Genomics Platform"/>
            <consortium name="The Broad Institute Genome Sequencing Center for Infectious Disease"/>
            <person name="Wu L."/>
            <person name="Ma J."/>
        </authorList>
    </citation>
    <scope>NUCLEOTIDE SEQUENCE [LARGE SCALE GENOMIC DNA]</scope>
    <source>
        <strain evidence="13">SYNS20</strain>
    </source>
</reference>
<comment type="pathway">
    <text evidence="2">Glycolipid biosynthesis; glycosylphosphatidylinositol-anchor biosynthesis.</text>
</comment>
<keyword evidence="7" id="KW-0256">Endoplasmic reticulum</keyword>
<evidence type="ECO:0000256" key="8">
    <source>
        <dbReference type="ARBA" id="ARBA00022989"/>
    </source>
</evidence>
<keyword evidence="4 12" id="KW-0328">Glycosyltransferase</keyword>
<keyword evidence="6 10" id="KW-0812">Transmembrane</keyword>
<dbReference type="InterPro" id="IPR038731">
    <property type="entry name" value="RgtA/B/C-like"/>
</dbReference>
<dbReference type="GO" id="GO:0016757">
    <property type="term" value="F:glycosyltransferase activity"/>
    <property type="evidence" value="ECO:0007669"/>
    <property type="project" value="UniProtKB-KW"/>
</dbReference>
<feature type="domain" description="Glycosyltransferase RgtA/B/C/D-like" evidence="11">
    <location>
        <begin position="118"/>
        <end position="226"/>
    </location>
</feature>
<name>A0ABW2JIT9_9ACTN</name>
<comment type="caution">
    <text evidence="12">The sequence shown here is derived from an EMBL/GenBank/DDBJ whole genome shotgun (WGS) entry which is preliminary data.</text>
</comment>
<evidence type="ECO:0000256" key="1">
    <source>
        <dbReference type="ARBA" id="ARBA00004477"/>
    </source>
</evidence>
<keyword evidence="5 12" id="KW-0808">Transferase</keyword>
<dbReference type="PANTHER" id="PTHR12468">
    <property type="entry name" value="GPI MANNOSYLTRANSFERASE 2"/>
    <property type="match status" value="1"/>
</dbReference>
<proteinExistence type="predicted"/>
<gene>
    <name evidence="12" type="ORF">ACFQVC_16210</name>
</gene>
<feature type="transmembrane region" description="Helical" evidence="10">
    <location>
        <begin position="294"/>
        <end position="315"/>
    </location>
</feature>
<evidence type="ECO:0000256" key="5">
    <source>
        <dbReference type="ARBA" id="ARBA00022679"/>
    </source>
</evidence>
<feature type="transmembrane region" description="Helical" evidence="10">
    <location>
        <begin position="191"/>
        <end position="221"/>
    </location>
</feature>
<sequence>MSQPHLATASVPSPRARARAQFVRHAERLPTAVTALGLFAVARLTGMVTVALAARRTDQDTFELLGGSWDSEWYTGIAAHGYGRTLHFEPGVIHSDLAFFPLYPGLVRGLTAAFPLSGGAAGLLISWLAAAAAAWGLYVIGRRLHGRTTGAFLVLLWGLMPHSVVLSMAYTEPVLTAFAAWSLYAVLSGRWLWAGSLAALAGLSRPNGFAVAAAVGAAAAYELWKRRGKVPGRLWAGAMLAPLGWGGYVLWVGLRKGDPLGGYFAVQRGWGSRFDFGLGNLAFIKHLLLDGDRLVFPVTLALVGAALLLFALLAADRAPLPLLVYSGVLLLIAVGGSGFFESKPRFLLPAFPLLIPLARALARTAKARPVHATLVVAALAGLSLGYGTYLVTLARMPL</sequence>
<feature type="transmembrane region" description="Helical" evidence="10">
    <location>
        <begin position="120"/>
        <end position="140"/>
    </location>
</feature>
<organism evidence="12 13">
    <name type="scientific">Streptomyces monticola</name>
    <dbReference type="NCBI Taxonomy" id="2666263"/>
    <lineage>
        <taxon>Bacteria</taxon>
        <taxon>Bacillati</taxon>
        <taxon>Actinomycetota</taxon>
        <taxon>Actinomycetes</taxon>
        <taxon>Kitasatosporales</taxon>
        <taxon>Streptomycetaceae</taxon>
        <taxon>Streptomyces</taxon>
    </lineage>
</organism>
<feature type="transmembrane region" description="Helical" evidence="10">
    <location>
        <begin position="29"/>
        <end position="54"/>
    </location>
</feature>
<evidence type="ECO:0000256" key="10">
    <source>
        <dbReference type="SAM" id="Phobius"/>
    </source>
</evidence>
<evidence type="ECO:0000256" key="6">
    <source>
        <dbReference type="ARBA" id="ARBA00022692"/>
    </source>
</evidence>